<evidence type="ECO:0000313" key="1">
    <source>
        <dbReference type="EMBL" id="GBN34464.1"/>
    </source>
</evidence>
<reference evidence="1 2" key="1">
    <citation type="journal article" date="2019" name="Sci. Rep.">
        <title>Orb-weaving spider Araneus ventricosus genome elucidates the spidroin gene catalogue.</title>
        <authorList>
            <person name="Kono N."/>
            <person name="Nakamura H."/>
            <person name="Ohtoshi R."/>
            <person name="Moran D.A.P."/>
            <person name="Shinohara A."/>
            <person name="Yoshida Y."/>
            <person name="Fujiwara M."/>
            <person name="Mori M."/>
            <person name="Tomita M."/>
            <person name="Arakawa K."/>
        </authorList>
    </citation>
    <scope>NUCLEOTIDE SEQUENCE [LARGE SCALE GENOMIC DNA]</scope>
</reference>
<keyword evidence="2" id="KW-1185">Reference proteome</keyword>
<evidence type="ECO:0000313" key="2">
    <source>
        <dbReference type="Proteomes" id="UP000499080"/>
    </source>
</evidence>
<protein>
    <submittedName>
        <fullName evidence="1">Uncharacterized protein</fullName>
    </submittedName>
</protein>
<gene>
    <name evidence="1" type="ORF">AVEN_103660_1</name>
</gene>
<proteinExistence type="predicted"/>
<name>A0A4Y2N770_ARAVE</name>
<dbReference type="AlphaFoldDB" id="A0A4Y2N770"/>
<dbReference type="EMBL" id="BGPR01008543">
    <property type="protein sequence ID" value="GBN34464.1"/>
    <property type="molecule type" value="Genomic_DNA"/>
</dbReference>
<sequence length="122" mass="13834">MRAAGLISIPLNINTNIRELTIRRKHEATRVMRFDDEKFSLQQTKQFASSILEMSYFSFAVTSGFIVSAQRSALRNVCLCLMSHIGKKHGERYATVITDDRKCRPLAVIDARSGDISLRGVW</sequence>
<comment type="caution">
    <text evidence="1">The sequence shown here is derived from an EMBL/GenBank/DDBJ whole genome shotgun (WGS) entry which is preliminary data.</text>
</comment>
<accession>A0A4Y2N770</accession>
<dbReference type="Proteomes" id="UP000499080">
    <property type="component" value="Unassembled WGS sequence"/>
</dbReference>
<organism evidence="1 2">
    <name type="scientific">Araneus ventricosus</name>
    <name type="common">Orbweaver spider</name>
    <name type="synonym">Epeira ventricosa</name>
    <dbReference type="NCBI Taxonomy" id="182803"/>
    <lineage>
        <taxon>Eukaryota</taxon>
        <taxon>Metazoa</taxon>
        <taxon>Ecdysozoa</taxon>
        <taxon>Arthropoda</taxon>
        <taxon>Chelicerata</taxon>
        <taxon>Arachnida</taxon>
        <taxon>Araneae</taxon>
        <taxon>Araneomorphae</taxon>
        <taxon>Entelegynae</taxon>
        <taxon>Araneoidea</taxon>
        <taxon>Araneidae</taxon>
        <taxon>Araneus</taxon>
    </lineage>
</organism>